<dbReference type="PROSITE" id="PS00137">
    <property type="entry name" value="SUBTILASE_HIS"/>
    <property type="match status" value="1"/>
</dbReference>
<evidence type="ECO:0000313" key="10">
    <source>
        <dbReference type="Proteomes" id="UP000646749"/>
    </source>
</evidence>
<dbReference type="Proteomes" id="UP000646749">
    <property type="component" value="Unassembled WGS sequence"/>
</dbReference>
<dbReference type="InterPro" id="IPR022398">
    <property type="entry name" value="Peptidase_S8_His-AS"/>
</dbReference>
<dbReference type="PROSITE" id="PS51892">
    <property type="entry name" value="SUBTILASE"/>
    <property type="match status" value="1"/>
</dbReference>
<evidence type="ECO:0000256" key="7">
    <source>
        <dbReference type="SAM" id="SignalP"/>
    </source>
</evidence>
<comment type="similarity">
    <text evidence="1 5 6">Belongs to the peptidase S8 family.</text>
</comment>
<evidence type="ECO:0000256" key="3">
    <source>
        <dbReference type="ARBA" id="ARBA00022801"/>
    </source>
</evidence>
<evidence type="ECO:0000256" key="5">
    <source>
        <dbReference type="PROSITE-ProRule" id="PRU01240"/>
    </source>
</evidence>
<dbReference type="InterPro" id="IPR000209">
    <property type="entry name" value="Peptidase_S8/S53_dom"/>
</dbReference>
<dbReference type="SUPFAM" id="SSF52743">
    <property type="entry name" value="Subtilisin-like"/>
    <property type="match status" value="1"/>
</dbReference>
<evidence type="ECO:0000256" key="6">
    <source>
        <dbReference type="RuleBase" id="RU003355"/>
    </source>
</evidence>
<evidence type="ECO:0000259" key="8">
    <source>
        <dbReference type="Pfam" id="PF00082"/>
    </source>
</evidence>
<keyword evidence="10" id="KW-1185">Reference proteome</keyword>
<dbReference type="Pfam" id="PF00082">
    <property type="entry name" value="Peptidase_S8"/>
    <property type="match status" value="1"/>
</dbReference>
<dbReference type="GO" id="GO:0006508">
    <property type="term" value="P:proteolysis"/>
    <property type="evidence" value="ECO:0007669"/>
    <property type="project" value="UniProtKB-KW"/>
</dbReference>
<dbReference type="InterPro" id="IPR015500">
    <property type="entry name" value="Peptidase_S8_subtilisin-rel"/>
</dbReference>
<keyword evidence="3 5" id="KW-0378">Hydrolase</keyword>
<proteinExistence type="inferred from homology"/>
<evidence type="ECO:0000256" key="4">
    <source>
        <dbReference type="ARBA" id="ARBA00022825"/>
    </source>
</evidence>
<dbReference type="InterPro" id="IPR013783">
    <property type="entry name" value="Ig-like_fold"/>
</dbReference>
<comment type="caution">
    <text evidence="9">The sequence shown here is derived from an EMBL/GenBank/DDBJ whole genome shotgun (WGS) entry which is preliminary data.</text>
</comment>
<evidence type="ECO:0000256" key="1">
    <source>
        <dbReference type="ARBA" id="ARBA00011073"/>
    </source>
</evidence>
<dbReference type="InterPro" id="IPR023827">
    <property type="entry name" value="Peptidase_S8_Asp-AS"/>
</dbReference>
<dbReference type="EMBL" id="BONW01000005">
    <property type="protein sequence ID" value="GIG86678.1"/>
    <property type="molecule type" value="Genomic_DNA"/>
</dbReference>
<dbReference type="InterPro" id="IPR036852">
    <property type="entry name" value="Peptidase_S8/S53_dom_sf"/>
</dbReference>
<dbReference type="PANTHER" id="PTHR43806">
    <property type="entry name" value="PEPTIDASE S8"/>
    <property type="match status" value="1"/>
</dbReference>
<dbReference type="PRINTS" id="PR00723">
    <property type="entry name" value="SUBTILISIN"/>
</dbReference>
<keyword evidence="2 5" id="KW-0645">Protease</keyword>
<feature type="active site" description="Charge relay system" evidence="5">
    <location>
        <position position="455"/>
    </location>
</feature>
<dbReference type="PROSITE" id="PS00136">
    <property type="entry name" value="SUBTILASE_ASP"/>
    <property type="match status" value="1"/>
</dbReference>
<dbReference type="PANTHER" id="PTHR43806:SF11">
    <property type="entry name" value="CEREVISIN-RELATED"/>
    <property type="match status" value="1"/>
</dbReference>
<evidence type="ECO:0000313" key="9">
    <source>
        <dbReference type="EMBL" id="GIG86678.1"/>
    </source>
</evidence>
<feature type="chain" id="PRO_5047401472" evidence="7">
    <location>
        <begin position="43"/>
        <end position="1127"/>
    </location>
</feature>
<dbReference type="Gene3D" id="3.40.50.200">
    <property type="entry name" value="Peptidase S8/S53 domain"/>
    <property type="match status" value="1"/>
</dbReference>
<dbReference type="Gene3D" id="2.60.40.10">
    <property type="entry name" value="Immunoglobulins"/>
    <property type="match status" value="1"/>
</dbReference>
<feature type="domain" description="Peptidase S8/S53" evidence="8">
    <location>
        <begin position="243"/>
        <end position="502"/>
    </location>
</feature>
<keyword evidence="7" id="KW-0732">Signal</keyword>
<dbReference type="GO" id="GO:0008233">
    <property type="term" value="F:peptidase activity"/>
    <property type="evidence" value="ECO:0007669"/>
    <property type="project" value="UniProtKB-KW"/>
</dbReference>
<feature type="active site" description="Charge relay system" evidence="5">
    <location>
        <position position="285"/>
    </location>
</feature>
<organism evidence="9 10">
    <name type="scientific">Plantactinospora endophytica</name>
    <dbReference type="NCBI Taxonomy" id="673535"/>
    <lineage>
        <taxon>Bacteria</taxon>
        <taxon>Bacillati</taxon>
        <taxon>Actinomycetota</taxon>
        <taxon>Actinomycetes</taxon>
        <taxon>Micromonosporales</taxon>
        <taxon>Micromonosporaceae</taxon>
        <taxon>Plantactinospora</taxon>
    </lineage>
</organism>
<feature type="active site" description="Charge relay system" evidence="5">
    <location>
        <position position="252"/>
    </location>
</feature>
<reference evidence="9 10" key="1">
    <citation type="submission" date="2021-01" db="EMBL/GenBank/DDBJ databases">
        <title>Whole genome shotgun sequence of Plantactinospora endophytica NBRC 110450.</title>
        <authorList>
            <person name="Komaki H."/>
            <person name="Tamura T."/>
        </authorList>
    </citation>
    <scope>NUCLEOTIDE SEQUENCE [LARGE SCALE GENOMIC DNA]</scope>
    <source>
        <strain evidence="9 10">NBRC 110450</strain>
    </source>
</reference>
<evidence type="ECO:0000256" key="2">
    <source>
        <dbReference type="ARBA" id="ARBA00022670"/>
    </source>
</evidence>
<keyword evidence="4 5" id="KW-0720">Serine protease</keyword>
<dbReference type="InterPro" id="IPR023828">
    <property type="entry name" value="Peptidase_S8_Ser-AS"/>
</dbReference>
<dbReference type="InterPro" id="IPR050131">
    <property type="entry name" value="Peptidase_S8_subtilisin-like"/>
</dbReference>
<accession>A0ABQ4DW46</accession>
<gene>
    <name evidence="9" type="ORF">Pen02_16140</name>
</gene>
<protein>
    <submittedName>
        <fullName evidence="9">Serine protease</fullName>
    </submittedName>
</protein>
<feature type="signal peptide" evidence="7">
    <location>
        <begin position="1"/>
        <end position="42"/>
    </location>
</feature>
<name>A0ABQ4DW46_9ACTN</name>
<sequence length="1127" mass="115636">MTGIQGRHTMGPLKRLTRGVTSLALLLAFAVPGAPVGSAAMAGPPGLGVPTIPMGTPGADRSAGTGARTVSLVTGDRVSVSTDFKASVEPGPGRTGIEFLTRRVGDRLHVIPTDALALVRSGRLDERLFDVTALLEFGYDRRGDLPLLVTYTGADARVQGQRALVGAGARLVRELPSVAGQAVVVDRAGLTGFWTDLTGADPSRRTIAATVRTVWLDGLRRPALAESVPQVGAPTAWAAGFDGSGVTVAVLDTGIDETHPDLAGRMTGQRNFTDGAEDDRDTAGHGTHVASTVAGTGANRFKGVAPGARLLDGKVCAAGGCAESAIIAGMQWAAESGARVVNMSLTGLDTPVVDPIEQALGQLTDAHDTLFVVAAGNIPGAGTVGSPATADAALAVGAVSKSDGLAGFSSQGPRVGDGAIKPDLTAPGLDIVAARSIDSGPDVPVGAGISMSGTSMATPHVAGAAAILAQRRPELPPANLKAALMAAARPNPELSVFAQGAGRLDVARALDQQVTADPPSLSFGRQSWPHDDDAPVRRTVRYHNAGTAPVTLQLGVRAVAPDGTAVPAGMFAVAPTSVTVPAGGTAEATVTADTAGETGPLGQLTGQLTATVNGGGAVPTPLAVDREVESYDVKVSHLGQAGEPTTGYLTMLAGLDSARAISMPTTGDGIATLRVPKGRYSALTAITSPADGTYLTSVLAQPELDVSGDRSLVLDARLGRPLSVTVPNSGARQVFAELATSVLAHGRTVEVGTLGGTFDRLRVGRVGPDQAAAGFVSRTTATFAPAAATDSSYAYLLCWLDEGRVGSGFTRQVTAADLATVRADHGHESSNSSGRKLAWAVLPESVMGGFAHAMTFPLPSTRTEYYNTDGRAQWFRSVDETTGTGAEQAYLTSLVAPPMTYRPGQSYQEQWSRGVFGPTVAAPPYEHQWVTRLGDTLTVQAPLYGDGVGRAGFSSIATGQITLERDGKVLAELDGLHGTVEVPPETGDYRLTMTAERGGPATLSTRVSVTWTFRSGHVEGDAPVRLPVSTVRFSPRVDNDNSTPAGQTGTIPVTVTAQPESGAGANENLVVEVSYDDGVTWAPAEVTAGQAVLRHPAEPGYVSLRASATDTAGNTVTQTVIRAYKIG</sequence>
<dbReference type="PROSITE" id="PS00138">
    <property type="entry name" value="SUBTILASE_SER"/>
    <property type="match status" value="1"/>
</dbReference>